<feature type="region of interest" description="Disordered" evidence="1">
    <location>
        <begin position="213"/>
        <end position="240"/>
    </location>
</feature>
<feature type="transmembrane region" description="Helical" evidence="2">
    <location>
        <begin position="652"/>
        <end position="672"/>
    </location>
</feature>
<feature type="compositionally biased region" description="Pro residues" evidence="1">
    <location>
        <begin position="38"/>
        <end position="49"/>
    </location>
</feature>
<keyword evidence="2" id="KW-0472">Membrane</keyword>
<organism evidence="3 4">
    <name type="scientific">Rhodotorula mucilaginosa</name>
    <name type="common">Yeast</name>
    <name type="synonym">Rhodotorula rubra</name>
    <dbReference type="NCBI Taxonomy" id="5537"/>
    <lineage>
        <taxon>Eukaryota</taxon>
        <taxon>Fungi</taxon>
        <taxon>Dikarya</taxon>
        <taxon>Basidiomycota</taxon>
        <taxon>Pucciniomycotina</taxon>
        <taxon>Microbotryomycetes</taxon>
        <taxon>Sporidiobolales</taxon>
        <taxon>Sporidiobolaceae</taxon>
        <taxon>Rhodotorula</taxon>
    </lineage>
</organism>
<keyword evidence="2" id="KW-1133">Transmembrane helix</keyword>
<protein>
    <submittedName>
        <fullName evidence="3">Uncharacterized protein</fullName>
    </submittedName>
</protein>
<proteinExistence type="predicted"/>
<feature type="region of interest" description="Disordered" evidence="1">
    <location>
        <begin position="1"/>
        <end position="64"/>
    </location>
</feature>
<feature type="transmembrane region" description="Helical" evidence="2">
    <location>
        <begin position="737"/>
        <end position="758"/>
    </location>
</feature>
<evidence type="ECO:0000256" key="1">
    <source>
        <dbReference type="SAM" id="MobiDB-lite"/>
    </source>
</evidence>
<evidence type="ECO:0000256" key="2">
    <source>
        <dbReference type="SAM" id="Phobius"/>
    </source>
</evidence>
<keyword evidence="4" id="KW-1185">Reference proteome</keyword>
<comment type="caution">
    <text evidence="3">The sequence shown here is derived from an EMBL/GenBank/DDBJ whole genome shotgun (WGS) entry which is preliminary data.</text>
</comment>
<dbReference type="AlphaFoldDB" id="A0A9P6VWL4"/>
<feature type="compositionally biased region" description="Basic and acidic residues" evidence="1">
    <location>
        <begin position="223"/>
        <end position="240"/>
    </location>
</feature>
<gene>
    <name evidence="3" type="ORF">C6P46_006155</name>
</gene>
<dbReference type="OrthoDB" id="3251367at2759"/>
<evidence type="ECO:0000313" key="4">
    <source>
        <dbReference type="Proteomes" id="UP000777482"/>
    </source>
</evidence>
<accession>A0A9P6VWL4</accession>
<feature type="compositionally biased region" description="Polar residues" evidence="1">
    <location>
        <begin position="487"/>
        <end position="508"/>
    </location>
</feature>
<feature type="region of interest" description="Disordered" evidence="1">
    <location>
        <begin position="278"/>
        <end position="307"/>
    </location>
</feature>
<keyword evidence="2" id="KW-0812">Transmembrane</keyword>
<feature type="compositionally biased region" description="Low complexity" evidence="1">
    <location>
        <begin position="404"/>
        <end position="413"/>
    </location>
</feature>
<feature type="region of interest" description="Disordered" evidence="1">
    <location>
        <begin position="343"/>
        <end position="553"/>
    </location>
</feature>
<evidence type="ECO:0000313" key="3">
    <source>
        <dbReference type="EMBL" id="KAG0657873.1"/>
    </source>
</evidence>
<sequence length="760" mass="81835">MAASQVDVDNRAGIGTALRHRPTHLILSPSKSLARRQPSPPPTAPPLPTLPDSKAKQRTSTRRSLEMSAFPLPLTAHNSLASFKAAHAPVASSSQGGCSSETHRTSSNVDLDFSYEAEFPPPPTAAELKEQFYHAGPLSSWQVEPRGGASDWVGIDMIPSAHDVPEAQLVRSSSGQLVDAKHSRASSAMDLRAQFRAAEIAAAQAQLTARAEAEEDEYGDAEFAQRRANVREGKRPVEGERAFLDTAPLPSTTRFETAIHSPAHDYDDDHRDGHVVLIPEMSPPRSAPPQFSASFASQQEQARARRMSIEARASKVYPLPLQLLQRNKYAEDAEVHLRLGRRRRGDVAPSESDFGSTSYGPSPLFESDWEGTARTAPSTPNDTPVLKGSSDGDDDGKPVPHRMGASPGGPASAVGLGFDFGDGQPGASAVSHEEERDHFPLIPLRANRRLSLPPAPPPKDTTHRLIPSVSISPPPSTTIPEEDLPHGTSSSTLSQDSLVDATTSSTRGVSRRLSAVKPLPTSTRDGEEAGMSDLQEFVTPPSRPNSPNVRTPQHLLVTPTQNRFLNIRSPSFSFSPEPLRLVKVQLMRAAGYGLSTPQADAPTTEGMAHTAVAVQNVVKADTTPRASAWHSFIDFVTSSPVARLDEVVPAKLILFAGLFLGPWCWLIGGWYLRSLDGEFRSTRGRRCREPDCGCGRIMRGSALRDHPAAVAAKNDRSVRVGEERFAGLDKWVFYNRVAAGSSGAIVTGLVVVAIWAAVTA</sequence>
<dbReference type="EMBL" id="PUHQ01000074">
    <property type="protein sequence ID" value="KAG0657873.1"/>
    <property type="molecule type" value="Genomic_DNA"/>
</dbReference>
<name>A0A9P6VWL4_RHOMI</name>
<dbReference type="Proteomes" id="UP000777482">
    <property type="component" value="Unassembled WGS sequence"/>
</dbReference>
<reference evidence="3 4" key="1">
    <citation type="submission" date="2020-11" db="EMBL/GenBank/DDBJ databases">
        <title>Kefir isolates.</title>
        <authorList>
            <person name="Marcisauskas S."/>
            <person name="Kim Y."/>
            <person name="Blasche S."/>
        </authorList>
    </citation>
    <scope>NUCLEOTIDE SEQUENCE [LARGE SCALE GENOMIC DNA]</scope>
    <source>
        <strain evidence="3 4">KR</strain>
    </source>
</reference>
<feature type="compositionally biased region" description="Low complexity" evidence="1">
    <location>
        <begin position="288"/>
        <end position="301"/>
    </location>
</feature>